<keyword evidence="2" id="KW-1185">Reference proteome</keyword>
<dbReference type="Proteomes" id="UP000198889">
    <property type="component" value="Unassembled WGS sequence"/>
</dbReference>
<reference evidence="2" key="1">
    <citation type="submission" date="2016-10" db="EMBL/GenBank/DDBJ databases">
        <authorList>
            <person name="Varghese N."/>
            <person name="Submissions S."/>
        </authorList>
    </citation>
    <scope>NUCLEOTIDE SEQUENCE [LARGE SCALE GENOMIC DNA]</scope>
    <source>
        <strain evidence="2">CGMCC 1.1761</strain>
    </source>
</reference>
<dbReference type="EMBL" id="FMTP01000010">
    <property type="protein sequence ID" value="SCW95824.1"/>
    <property type="molecule type" value="Genomic_DNA"/>
</dbReference>
<dbReference type="AlphaFoldDB" id="A0A1G4UQM6"/>
<dbReference type="RefSeq" id="WP_162841855.1">
    <property type="nucleotide sequence ID" value="NZ_FMTP01000010.1"/>
</dbReference>
<evidence type="ECO:0000313" key="2">
    <source>
        <dbReference type="Proteomes" id="UP000198889"/>
    </source>
</evidence>
<organism evidence="1 2">
    <name type="scientific">Ancylobacter rudongensis</name>
    <dbReference type="NCBI Taxonomy" id="177413"/>
    <lineage>
        <taxon>Bacteria</taxon>
        <taxon>Pseudomonadati</taxon>
        <taxon>Pseudomonadota</taxon>
        <taxon>Alphaproteobacteria</taxon>
        <taxon>Hyphomicrobiales</taxon>
        <taxon>Xanthobacteraceae</taxon>
        <taxon>Ancylobacter</taxon>
    </lineage>
</organism>
<name>A0A1G4UQM6_9HYPH</name>
<proteinExistence type="predicted"/>
<gene>
    <name evidence="1" type="ORF">SAMN05660859_0127</name>
</gene>
<sequence>MITEGQVVEAYRAWLRLKIREQRQGLIETQSQADERQDAQYHWQTFELQYLAQETR</sequence>
<accession>A0A1G4UQM6</accession>
<protein>
    <submittedName>
        <fullName evidence="1">Uncharacterized protein</fullName>
    </submittedName>
</protein>
<dbReference type="STRING" id="177413.SAMN05660859_0127"/>
<evidence type="ECO:0000313" key="1">
    <source>
        <dbReference type="EMBL" id="SCW95824.1"/>
    </source>
</evidence>